<feature type="domain" description="Homeobox" evidence="10">
    <location>
        <begin position="323"/>
        <end position="386"/>
    </location>
</feature>
<dbReference type="PANTHER" id="PTHR11850">
    <property type="entry name" value="HOMEOBOX PROTEIN TRANSCRIPTION FACTORS"/>
    <property type="match status" value="1"/>
</dbReference>
<dbReference type="PROSITE" id="PS50071">
    <property type="entry name" value="HOMEOBOX_2"/>
    <property type="match status" value="1"/>
</dbReference>
<dbReference type="SMART" id="SM00574">
    <property type="entry name" value="POX"/>
    <property type="match status" value="1"/>
</dbReference>
<dbReference type="CDD" id="cd00086">
    <property type="entry name" value="homeodomain"/>
    <property type="match status" value="1"/>
</dbReference>
<keyword evidence="5 8" id="KW-0371">Homeobox</keyword>
<keyword evidence="4 8" id="KW-0238">DNA-binding</keyword>
<feature type="compositionally biased region" description="Basic and acidic residues" evidence="9">
    <location>
        <begin position="414"/>
        <end position="423"/>
    </location>
</feature>
<protein>
    <submittedName>
        <fullName evidence="11">BEL1-like homeodomain protein 7</fullName>
    </submittedName>
</protein>
<dbReference type="GO" id="GO:0006355">
    <property type="term" value="P:regulation of DNA-templated transcription"/>
    <property type="evidence" value="ECO:0007669"/>
    <property type="project" value="InterPro"/>
</dbReference>
<evidence type="ECO:0000313" key="12">
    <source>
        <dbReference type="Proteomes" id="UP000623129"/>
    </source>
</evidence>
<evidence type="ECO:0000259" key="10">
    <source>
        <dbReference type="PROSITE" id="PS50071"/>
    </source>
</evidence>
<evidence type="ECO:0000256" key="4">
    <source>
        <dbReference type="ARBA" id="ARBA00023125"/>
    </source>
</evidence>
<dbReference type="InterPro" id="IPR009057">
    <property type="entry name" value="Homeodomain-like_sf"/>
</dbReference>
<dbReference type="Pfam" id="PF05920">
    <property type="entry name" value="Homeobox_KN"/>
    <property type="match status" value="1"/>
</dbReference>
<dbReference type="Gene3D" id="1.10.10.60">
    <property type="entry name" value="Homeodomain-like"/>
    <property type="match status" value="1"/>
</dbReference>
<feature type="compositionally biased region" description="Polar residues" evidence="9">
    <location>
        <begin position="471"/>
        <end position="485"/>
    </location>
</feature>
<dbReference type="SMART" id="SM00389">
    <property type="entry name" value="HOX"/>
    <property type="match status" value="1"/>
</dbReference>
<dbReference type="InterPro" id="IPR008422">
    <property type="entry name" value="KN_HD"/>
</dbReference>
<evidence type="ECO:0000256" key="9">
    <source>
        <dbReference type="SAM" id="MobiDB-lite"/>
    </source>
</evidence>
<gene>
    <name evidence="11" type="ORF">FCM35_KLT07959</name>
</gene>
<feature type="region of interest" description="Disordered" evidence="9">
    <location>
        <begin position="463"/>
        <end position="485"/>
    </location>
</feature>
<dbReference type="Proteomes" id="UP000623129">
    <property type="component" value="Unassembled WGS sequence"/>
</dbReference>
<comment type="similarity">
    <text evidence="2">Belongs to the TALE/BELL homeobox family.</text>
</comment>
<keyword evidence="12" id="KW-1185">Reference proteome</keyword>
<evidence type="ECO:0000256" key="6">
    <source>
        <dbReference type="ARBA" id="ARBA00023163"/>
    </source>
</evidence>
<evidence type="ECO:0000256" key="2">
    <source>
        <dbReference type="ARBA" id="ARBA00006454"/>
    </source>
</evidence>
<dbReference type="AlphaFoldDB" id="A0A833QWR0"/>
<dbReference type="InterPro" id="IPR050224">
    <property type="entry name" value="TALE_homeobox"/>
</dbReference>
<proteinExistence type="inferred from homology"/>
<organism evidence="11 12">
    <name type="scientific">Carex littledalei</name>
    <dbReference type="NCBI Taxonomy" id="544730"/>
    <lineage>
        <taxon>Eukaryota</taxon>
        <taxon>Viridiplantae</taxon>
        <taxon>Streptophyta</taxon>
        <taxon>Embryophyta</taxon>
        <taxon>Tracheophyta</taxon>
        <taxon>Spermatophyta</taxon>
        <taxon>Magnoliopsida</taxon>
        <taxon>Liliopsida</taxon>
        <taxon>Poales</taxon>
        <taxon>Cyperaceae</taxon>
        <taxon>Cyperoideae</taxon>
        <taxon>Cariceae</taxon>
        <taxon>Carex</taxon>
        <taxon>Carex subgen. Euthyceras</taxon>
    </lineage>
</organism>
<sequence>MATFYLSSTNQRDSVRSSYQDTTVPANMLYDTTEISGNLLQFPASMVSQSQFAGVPNAISNTEPDMGMGTHMMLLNGSVAPRQGLSLSLGTQVPVPVYQYQPSSSTQDFFNKQNTYPDPAVHTGIPQNVNSNLNLSNSISNSKYLKAAQVLLDEVVNVKEALKQRGEKNQNQATASGLGGNEIADQGAKIENNNQELAANSAAELSPSERQDLQNKVTKLLAMLEEVDGRYKRYYQQMQIVVSSFDTVAGPGSSKPYTALALQTISRHFRSLRDAITSQIQSTRKILGESDTSSKAGGISRLRYIDQQIRQQRTMQQFGMMQQQTWRPQRGLPESSVTILRAWLFEHFLHPYPKDSEKLLLARQTGLTRSQVSNWFINARVRLWKPMIEDMYKEEFGADAEIDSNSSSEPLPAKGKEEPKSSPEDNENLNSPSIDRNHNHYHHEQASQTGQMSQFISFSQPIDNCGPHANFQRSHMQENPANNNSHVLQDPRLMAYHMAEMGRYDSGISNRGVSLTLGLQHVVQGQGEEMYGGGPHNSIPIGADAGDFEYMSMEDRQRFASSHLLHDFVA</sequence>
<evidence type="ECO:0000256" key="8">
    <source>
        <dbReference type="PROSITE-ProRule" id="PRU00108"/>
    </source>
</evidence>
<comment type="caution">
    <text evidence="11">The sequence shown here is derived from an EMBL/GenBank/DDBJ whole genome shotgun (WGS) entry which is preliminary data.</text>
</comment>
<keyword evidence="7 8" id="KW-0539">Nucleus</keyword>
<feature type="DNA-binding region" description="Homeobox" evidence="8">
    <location>
        <begin position="325"/>
        <end position="387"/>
    </location>
</feature>
<dbReference type="SUPFAM" id="SSF46689">
    <property type="entry name" value="Homeodomain-like"/>
    <property type="match status" value="1"/>
</dbReference>
<evidence type="ECO:0000256" key="5">
    <source>
        <dbReference type="ARBA" id="ARBA00023155"/>
    </source>
</evidence>
<name>A0A833QWR0_9POAL</name>
<evidence type="ECO:0000256" key="7">
    <source>
        <dbReference type="ARBA" id="ARBA00023242"/>
    </source>
</evidence>
<accession>A0A833QWR0</accession>
<dbReference type="Pfam" id="PF07526">
    <property type="entry name" value="POX"/>
    <property type="match status" value="1"/>
</dbReference>
<dbReference type="InterPro" id="IPR006563">
    <property type="entry name" value="POX_dom"/>
</dbReference>
<dbReference type="GO" id="GO:0005634">
    <property type="term" value="C:nucleus"/>
    <property type="evidence" value="ECO:0007669"/>
    <property type="project" value="UniProtKB-SubCell"/>
</dbReference>
<evidence type="ECO:0000256" key="3">
    <source>
        <dbReference type="ARBA" id="ARBA00023015"/>
    </source>
</evidence>
<dbReference type="EMBL" id="SWLB01000018">
    <property type="protein sequence ID" value="KAF3326329.1"/>
    <property type="molecule type" value="Genomic_DNA"/>
</dbReference>
<feature type="region of interest" description="Disordered" evidence="9">
    <location>
        <begin position="399"/>
        <end position="438"/>
    </location>
</feature>
<dbReference type="InterPro" id="IPR001356">
    <property type="entry name" value="HD"/>
</dbReference>
<keyword evidence="6" id="KW-0804">Transcription</keyword>
<dbReference type="GO" id="GO:0003677">
    <property type="term" value="F:DNA binding"/>
    <property type="evidence" value="ECO:0007669"/>
    <property type="project" value="UniProtKB-UniRule"/>
</dbReference>
<evidence type="ECO:0000256" key="1">
    <source>
        <dbReference type="ARBA" id="ARBA00004123"/>
    </source>
</evidence>
<comment type="subcellular location">
    <subcellularLocation>
        <location evidence="1 8">Nucleus</location>
    </subcellularLocation>
</comment>
<keyword evidence="3" id="KW-0805">Transcription regulation</keyword>
<evidence type="ECO:0000313" key="11">
    <source>
        <dbReference type="EMBL" id="KAF3326329.1"/>
    </source>
</evidence>
<dbReference type="OrthoDB" id="10056939at2759"/>
<reference evidence="11" key="1">
    <citation type="submission" date="2020-01" db="EMBL/GenBank/DDBJ databases">
        <title>Genome sequence of Kobresia littledalei, the first chromosome-level genome in the family Cyperaceae.</title>
        <authorList>
            <person name="Qu G."/>
        </authorList>
    </citation>
    <scope>NUCLEOTIDE SEQUENCE</scope>
    <source>
        <strain evidence="11">C.B.Clarke</strain>
        <tissue evidence="11">Leaf</tissue>
    </source>
</reference>